<feature type="compositionally biased region" description="Acidic residues" evidence="1">
    <location>
        <begin position="92"/>
        <end position="110"/>
    </location>
</feature>
<dbReference type="Proteomes" id="UP000018144">
    <property type="component" value="Unassembled WGS sequence"/>
</dbReference>
<organism evidence="2 3">
    <name type="scientific">Pyronema omphalodes (strain CBS 100304)</name>
    <name type="common">Pyronema confluens</name>
    <dbReference type="NCBI Taxonomy" id="1076935"/>
    <lineage>
        <taxon>Eukaryota</taxon>
        <taxon>Fungi</taxon>
        <taxon>Dikarya</taxon>
        <taxon>Ascomycota</taxon>
        <taxon>Pezizomycotina</taxon>
        <taxon>Pezizomycetes</taxon>
        <taxon>Pezizales</taxon>
        <taxon>Pyronemataceae</taxon>
        <taxon>Pyronema</taxon>
    </lineage>
</organism>
<reference evidence="2 3" key="1">
    <citation type="journal article" date="2013" name="PLoS Genet.">
        <title>The genome and development-dependent transcriptomes of Pyronema confluens: a window into fungal evolution.</title>
        <authorList>
            <person name="Traeger S."/>
            <person name="Altegoer F."/>
            <person name="Freitag M."/>
            <person name="Gabaldon T."/>
            <person name="Kempken F."/>
            <person name="Kumar A."/>
            <person name="Marcet-Houben M."/>
            <person name="Poggeler S."/>
            <person name="Stajich J.E."/>
            <person name="Nowrousian M."/>
        </authorList>
    </citation>
    <scope>NUCLEOTIDE SEQUENCE [LARGE SCALE GENOMIC DNA]</scope>
    <source>
        <strain evidence="3">CBS 100304</strain>
        <tissue evidence="2">Vegetative mycelium</tissue>
    </source>
</reference>
<protein>
    <submittedName>
        <fullName evidence="2">Uncharacterized protein</fullName>
    </submittedName>
</protein>
<gene>
    <name evidence="2" type="ORF">PCON_03369</name>
</gene>
<evidence type="ECO:0000313" key="2">
    <source>
        <dbReference type="EMBL" id="CCX04705.1"/>
    </source>
</evidence>
<feature type="compositionally biased region" description="Basic and acidic residues" evidence="1">
    <location>
        <begin position="142"/>
        <end position="158"/>
    </location>
</feature>
<accession>U4L3S4</accession>
<evidence type="ECO:0000256" key="1">
    <source>
        <dbReference type="SAM" id="MobiDB-lite"/>
    </source>
</evidence>
<feature type="region of interest" description="Disordered" evidence="1">
    <location>
        <begin position="1"/>
        <end position="36"/>
    </location>
</feature>
<dbReference type="AlphaFoldDB" id="U4L3S4"/>
<proteinExistence type="predicted"/>
<dbReference type="EMBL" id="HF935215">
    <property type="protein sequence ID" value="CCX04705.1"/>
    <property type="molecule type" value="Genomic_DNA"/>
</dbReference>
<feature type="region of interest" description="Disordered" evidence="1">
    <location>
        <begin position="51"/>
        <end position="158"/>
    </location>
</feature>
<sequence>MPPRQRTCPKKAYGNPYPSRPPINAAPAAQQPAGENLLTFMNNIHRDPTYTAGRVISHQEPGSTGPATPIRGIGLPARTTPEEAPEDRPNDCDDEDEEIGESEGLLDDDSDDRHSATVESEGPPDNEDLLEASLRPGRRAPKQSDRKRDPEQHGTPKR</sequence>
<evidence type="ECO:0000313" key="3">
    <source>
        <dbReference type="Proteomes" id="UP000018144"/>
    </source>
</evidence>
<keyword evidence="3" id="KW-1185">Reference proteome</keyword>
<name>U4L3S4_PYROM</name>